<organism evidence="1 2">
    <name type="scientific">Dracunculus medinensis</name>
    <name type="common">Guinea worm</name>
    <dbReference type="NCBI Taxonomy" id="318479"/>
    <lineage>
        <taxon>Eukaryota</taxon>
        <taxon>Metazoa</taxon>
        <taxon>Ecdysozoa</taxon>
        <taxon>Nematoda</taxon>
        <taxon>Chromadorea</taxon>
        <taxon>Rhabditida</taxon>
        <taxon>Spirurina</taxon>
        <taxon>Dracunculoidea</taxon>
        <taxon>Dracunculidae</taxon>
        <taxon>Dracunculus</taxon>
    </lineage>
</organism>
<proteinExistence type="predicted"/>
<evidence type="ECO:0000313" key="2">
    <source>
        <dbReference type="WBParaSite" id="DME_0000936401-mRNA-1"/>
    </source>
</evidence>
<protein>
    <submittedName>
        <fullName evidence="2">Uncharacterized protein</fullName>
    </submittedName>
</protein>
<accession>A0A0N4UN93</accession>
<sequence length="364" mass="43843">LHFGFLFQSNLRWRRLDDVAESLRYWLRNISLPNLMKEQLHYGIGEVFREIQRWGEKHSSLFDDEKPEFLKTSKLLKPNRREHLRLFYDCIIWKNLEFEIDDYETANNIILSKCNDWPQMQFQFACAYAILDMLKNVEMFDSIRLKAFSRKLSNHCLYDFWITILRDSAEWEKMFASDAIVPKQKLSLAFQFAITNGYFELLYFIWKRVTETQKEYIGILQWRQVCFLAKHRDVMKFLCNNLCKINVSSLAGTTWNIFYSSLHQSIENSVNERKKIDNIRKMKFLLENCCPLLRSALLSMENFKAITDAFAHNQSEIFALFLEYLNPEQLSTAREYIDRIYDRNGTQERHEFRQWLIRRQNTID</sequence>
<dbReference type="WBParaSite" id="DME_0000936401-mRNA-1">
    <property type="protein sequence ID" value="DME_0000936401-mRNA-1"/>
    <property type="gene ID" value="DME_0000936401"/>
</dbReference>
<dbReference type="AlphaFoldDB" id="A0A0N4UN93"/>
<evidence type="ECO:0000313" key="1">
    <source>
        <dbReference type="Proteomes" id="UP000038040"/>
    </source>
</evidence>
<dbReference type="Proteomes" id="UP000038040">
    <property type="component" value="Unplaced"/>
</dbReference>
<name>A0A0N4UN93_DRAME</name>
<reference evidence="2" key="1">
    <citation type="submission" date="2017-02" db="UniProtKB">
        <authorList>
            <consortium name="WormBaseParasite"/>
        </authorList>
    </citation>
    <scope>IDENTIFICATION</scope>
</reference>